<dbReference type="GO" id="GO:0012505">
    <property type="term" value="C:endomembrane system"/>
    <property type="evidence" value="ECO:0007669"/>
    <property type="project" value="UniProtKB-SubCell"/>
</dbReference>
<evidence type="ECO:0000256" key="6">
    <source>
        <dbReference type="ARBA" id="ARBA00023136"/>
    </source>
</evidence>
<feature type="compositionally biased region" description="Polar residues" evidence="8">
    <location>
        <begin position="298"/>
        <end position="307"/>
    </location>
</feature>
<evidence type="ECO:0000256" key="8">
    <source>
        <dbReference type="SAM" id="MobiDB-lite"/>
    </source>
</evidence>
<dbReference type="GO" id="GO:0071800">
    <property type="term" value="P:podosome assembly"/>
    <property type="evidence" value="ECO:0007669"/>
    <property type="project" value="TreeGrafter"/>
</dbReference>
<dbReference type="Pfam" id="PF03114">
    <property type="entry name" value="BAR"/>
    <property type="match status" value="1"/>
</dbReference>
<keyword evidence="3" id="KW-0728">SH3 domain</keyword>
<feature type="coiled-coil region" evidence="7">
    <location>
        <begin position="163"/>
        <end position="201"/>
    </location>
</feature>
<gene>
    <name evidence="11" type="primary">bin2a</name>
</gene>
<evidence type="ECO:0000256" key="4">
    <source>
        <dbReference type="ARBA" id="ARBA00022490"/>
    </source>
</evidence>
<keyword evidence="6" id="KW-0472">Membrane</keyword>
<dbReference type="OrthoDB" id="446293at2759"/>
<evidence type="ECO:0000313" key="10">
    <source>
        <dbReference type="Proteomes" id="UP000515152"/>
    </source>
</evidence>
<dbReference type="AlphaFoldDB" id="A0A8M1KER4"/>
<name>A0A8M1KER4_CLUHA</name>
<dbReference type="PANTHER" id="PTHR46514:SF1">
    <property type="entry name" value="BRIDGING INTEGRATOR 2"/>
    <property type="match status" value="1"/>
</dbReference>
<dbReference type="GeneID" id="122130342"/>
<dbReference type="GO" id="GO:0005543">
    <property type="term" value="F:phospholipid binding"/>
    <property type="evidence" value="ECO:0007669"/>
    <property type="project" value="TreeGrafter"/>
</dbReference>
<feature type="compositionally biased region" description="Basic and acidic residues" evidence="8">
    <location>
        <begin position="359"/>
        <end position="377"/>
    </location>
</feature>
<feature type="compositionally biased region" description="Polar residues" evidence="8">
    <location>
        <begin position="428"/>
        <end position="442"/>
    </location>
</feature>
<dbReference type="FunFam" id="1.20.1270.60:FF:000013">
    <property type="entry name" value="Amphiphysin isoform 2"/>
    <property type="match status" value="1"/>
</dbReference>
<evidence type="ECO:0000256" key="2">
    <source>
        <dbReference type="ARBA" id="ARBA00004496"/>
    </source>
</evidence>
<reference evidence="11" key="1">
    <citation type="submission" date="2025-08" db="UniProtKB">
        <authorList>
            <consortium name="RefSeq"/>
        </authorList>
    </citation>
    <scope>IDENTIFICATION</scope>
</reference>
<dbReference type="InterPro" id="IPR004148">
    <property type="entry name" value="BAR_dom"/>
</dbReference>
<evidence type="ECO:0000259" key="9">
    <source>
        <dbReference type="PROSITE" id="PS51021"/>
    </source>
</evidence>
<protein>
    <submittedName>
        <fullName evidence="11">Bridging integrator 2a</fullName>
    </submittedName>
</protein>
<feature type="domain" description="BAR" evidence="9">
    <location>
        <begin position="35"/>
        <end position="251"/>
    </location>
</feature>
<accession>A0A8M1KER4</accession>
<dbReference type="GO" id="GO:0001891">
    <property type="term" value="C:phagocytic cup"/>
    <property type="evidence" value="ECO:0007669"/>
    <property type="project" value="TreeGrafter"/>
</dbReference>
<sequence length="460" mass="51325">MDSVKTSESAATSPKGAGVFAKRVQRKLSRAQEKVLQKFGKTDETKDEEFSFYVQDLNDQQNDGSRIYKDLKAYYNAVKVMREASKRLSHSLFDAFESDWNGLDDLGVIVEGEDLLWNDYEAKILDQAVHTMDSYMRQFPDVKEKVAKRNRKLVDYDSSRRHLEALQNAKKQDDVKTAKAEEELQTTKDIYEDLNQELKEELPVLFGSRIGCYVTVFQAISNLRDILYKELSTMNHDFQDVLTDVKAQHPDKVFVINNLQRTASLKRRSLISPRAWRASFSELHSNISPRGSLRRKNPTSPLRSVQRPSLEVYSETEPQPTPDPQVETITEVRDVEVSSTCSEQPPAEELNEASGGGEGGEKVEKEEEKPQEDKQGEPDLTLESADPGKGGTGESPVPADNNPAEAKAEEEALMNNPDSSEILENGEASDSQNAGVNCSSSHGKGAAAAEESGLDRETVM</sequence>
<dbReference type="RefSeq" id="XP_042561005.1">
    <property type="nucleotide sequence ID" value="XM_042705071.1"/>
</dbReference>
<dbReference type="KEGG" id="char:122130342"/>
<dbReference type="PROSITE" id="PS51021">
    <property type="entry name" value="BAR"/>
    <property type="match status" value="1"/>
</dbReference>
<evidence type="ECO:0000256" key="7">
    <source>
        <dbReference type="SAM" id="Coils"/>
    </source>
</evidence>
<keyword evidence="4" id="KW-0963">Cytoplasm</keyword>
<dbReference type="InterPro" id="IPR003005">
    <property type="entry name" value="Amphiphysin"/>
</dbReference>
<dbReference type="SMART" id="SM00721">
    <property type="entry name" value="BAR"/>
    <property type="match status" value="1"/>
</dbReference>
<keyword evidence="5 7" id="KW-0175">Coiled coil</keyword>
<comment type="subcellular location">
    <subcellularLocation>
        <location evidence="2">Cytoplasm</location>
    </subcellularLocation>
    <subcellularLocation>
        <location evidence="1">Endomembrane system</location>
    </subcellularLocation>
</comment>
<evidence type="ECO:0000313" key="11">
    <source>
        <dbReference type="RefSeq" id="XP_042561005.1"/>
    </source>
</evidence>
<dbReference type="Proteomes" id="UP000515152">
    <property type="component" value="Unplaced"/>
</dbReference>
<dbReference type="GO" id="GO:0005737">
    <property type="term" value="C:cytoplasm"/>
    <property type="evidence" value="ECO:0007669"/>
    <property type="project" value="UniProtKB-SubCell"/>
</dbReference>
<dbReference type="GO" id="GO:0097320">
    <property type="term" value="P:plasma membrane tubulation"/>
    <property type="evidence" value="ECO:0007669"/>
    <property type="project" value="TreeGrafter"/>
</dbReference>
<dbReference type="GO" id="GO:0006911">
    <property type="term" value="P:phagocytosis, engulfment"/>
    <property type="evidence" value="ECO:0007669"/>
    <property type="project" value="TreeGrafter"/>
</dbReference>
<evidence type="ECO:0000256" key="5">
    <source>
        <dbReference type="ARBA" id="ARBA00023054"/>
    </source>
</evidence>
<keyword evidence="10" id="KW-1185">Reference proteome</keyword>
<evidence type="ECO:0000256" key="3">
    <source>
        <dbReference type="ARBA" id="ARBA00022443"/>
    </source>
</evidence>
<feature type="region of interest" description="Disordered" evidence="8">
    <location>
        <begin position="287"/>
        <end position="460"/>
    </location>
</feature>
<evidence type="ECO:0000256" key="1">
    <source>
        <dbReference type="ARBA" id="ARBA00004308"/>
    </source>
</evidence>
<organism evidence="10 11">
    <name type="scientific">Clupea harengus</name>
    <name type="common">Atlantic herring</name>
    <dbReference type="NCBI Taxonomy" id="7950"/>
    <lineage>
        <taxon>Eukaryota</taxon>
        <taxon>Metazoa</taxon>
        <taxon>Chordata</taxon>
        <taxon>Craniata</taxon>
        <taxon>Vertebrata</taxon>
        <taxon>Euteleostomi</taxon>
        <taxon>Actinopterygii</taxon>
        <taxon>Neopterygii</taxon>
        <taxon>Teleostei</taxon>
        <taxon>Clupei</taxon>
        <taxon>Clupeiformes</taxon>
        <taxon>Clupeoidei</taxon>
        <taxon>Clupeidae</taxon>
        <taxon>Clupea</taxon>
    </lineage>
</organism>
<dbReference type="PANTHER" id="PTHR46514">
    <property type="entry name" value="AMPHIPHYSIN"/>
    <property type="match status" value="1"/>
</dbReference>
<dbReference type="GO" id="GO:0002102">
    <property type="term" value="C:podosome"/>
    <property type="evidence" value="ECO:0007669"/>
    <property type="project" value="TreeGrafter"/>
</dbReference>
<proteinExistence type="predicted"/>
<dbReference type="CTD" id="494244"/>